<dbReference type="PANTHER" id="PTHR38340">
    <property type="entry name" value="S-LAYER PROTEIN"/>
    <property type="match status" value="1"/>
</dbReference>
<name>A0ABU8BYI7_9RHOB</name>
<evidence type="ECO:0000313" key="4">
    <source>
        <dbReference type="EMBL" id="MEH7829775.1"/>
    </source>
</evidence>
<dbReference type="RefSeq" id="WP_335424800.1">
    <property type="nucleotide sequence ID" value="NZ_JBALHR010000012.1"/>
</dbReference>
<proteinExistence type="predicted"/>
<dbReference type="Gene3D" id="2.150.10.10">
    <property type="entry name" value="Serralysin-like metalloprotease, C-terminal"/>
    <property type="match status" value="2"/>
</dbReference>
<protein>
    <submittedName>
        <fullName evidence="4">Calcium-binding protein</fullName>
    </submittedName>
</protein>
<dbReference type="PANTHER" id="PTHR38340:SF1">
    <property type="entry name" value="S-LAYER PROTEIN"/>
    <property type="match status" value="1"/>
</dbReference>
<evidence type="ECO:0000256" key="1">
    <source>
        <dbReference type="ARBA" id="ARBA00004613"/>
    </source>
</evidence>
<feature type="region of interest" description="Disordered" evidence="3">
    <location>
        <begin position="166"/>
        <end position="189"/>
    </location>
</feature>
<evidence type="ECO:0000256" key="2">
    <source>
        <dbReference type="ARBA" id="ARBA00022525"/>
    </source>
</evidence>
<evidence type="ECO:0000313" key="5">
    <source>
        <dbReference type="Proteomes" id="UP001431963"/>
    </source>
</evidence>
<dbReference type="EMBL" id="JBALHR010000012">
    <property type="protein sequence ID" value="MEH7829775.1"/>
    <property type="molecule type" value="Genomic_DNA"/>
</dbReference>
<evidence type="ECO:0000256" key="3">
    <source>
        <dbReference type="SAM" id="MobiDB-lite"/>
    </source>
</evidence>
<keyword evidence="2" id="KW-0964">Secreted</keyword>
<sequence>MSNLTLNPNAIGIEFLSSSVLADLLLLDYTARNTTLLRLEEDEGRIDFIGTGFTYVMNGDRIVGMPSGTVSRIEVSIEGTRLMVWSDLNVSAKQFFNFVTTRNWTALDTLLLGKADTITLSNGEDEMRGFGGNDVIRGLGSDDLLIGDAGKDTLWGDAGRDTLKGGSGADRLDGGTGNDTLSGGTGKDRLSGGDGADVFLFDSAPNSRTNVDTITDFNAAWDTIALDRSAFAGLSRTGVLSANAFVAGSRATDAGDRVIYHKSSGQLWFDADGNGRGAKVLLADLVDGTALTAADILIL</sequence>
<keyword evidence="5" id="KW-1185">Reference proteome</keyword>
<reference evidence="4" key="1">
    <citation type="submission" date="2024-02" db="EMBL/GenBank/DDBJ databases">
        <title>Genome sequences of strain Gemmobacter sp. JM10B15.</title>
        <authorList>
            <person name="Zhang M."/>
        </authorList>
    </citation>
    <scope>NUCLEOTIDE SEQUENCE</scope>
    <source>
        <strain evidence="4">JM10B15</strain>
    </source>
</reference>
<dbReference type="SUPFAM" id="SSF51120">
    <property type="entry name" value="beta-Roll"/>
    <property type="match status" value="1"/>
</dbReference>
<dbReference type="Proteomes" id="UP001431963">
    <property type="component" value="Unassembled WGS sequence"/>
</dbReference>
<dbReference type="InterPro" id="IPR018511">
    <property type="entry name" value="Hemolysin-typ_Ca-bd_CS"/>
</dbReference>
<dbReference type="PROSITE" id="PS00330">
    <property type="entry name" value="HEMOLYSIN_CALCIUM"/>
    <property type="match status" value="3"/>
</dbReference>
<dbReference type="InterPro" id="IPR011049">
    <property type="entry name" value="Serralysin-like_metalloprot_C"/>
</dbReference>
<gene>
    <name evidence="4" type="ORF">V6590_16620</name>
</gene>
<dbReference type="PRINTS" id="PR00313">
    <property type="entry name" value="CABNDNGRPT"/>
</dbReference>
<comment type="subcellular location">
    <subcellularLocation>
        <location evidence="1">Secreted</location>
    </subcellularLocation>
</comment>
<comment type="caution">
    <text evidence="4">The sequence shown here is derived from an EMBL/GenBank/DDBJ whole genome shotgun (WGS) entry which is preliminary data.</text>
</comment>
<accession>A0ABU8BYI7</accession>
<dbReference type="Pfam" id="PF00353">
    <property type="entry name" value="HemolysinCabind"/>
    <property type="match status" value="2"/>
</dbReference>
<dbReference type="InterPro" id="IPR050557">
    <property type="entry name" value="RTX_toxin/Mannuronan_C5-epim"/>
</dbReference>
<organism evidence="4 5">
    <name type="scientific">Gemmobacter denitrificans</name>
    <dbReference type="NCBI Taxonomy" id="3123040"/>
    <lineage>
        <taxon>Bacteria</taxon>
        <taxon>Pseudomonadati</taxon>
        <taxon>Pseudomonadota</taxon>
        <taxon>Alphaproteobacteria</taxon>
        <taxon>Rhodobacterales</taxon>
        <taxon>Paracoccaceae</taxon>
        <taxon>Gemmobacter</taxon>
    </lineage>
</organism>
<dbReference type="InterPro" id="IPR001343">
    <property type="entry name" value="Hemolysn_Ca-bd"/>
</dbReference>